<comment type="similarity">
    <text evidence="1">Belongs to the aldehyde dehydrogenase family.</text>
</comment>
<dbReference type="AlphaFoldDB" id="A0A2V1GTG9"/>
<accession>A0A2V1GTG9</accession>
<keyword evidence="2" id="KW-0560">Oxidoreductase</keyword>
<dbReference type="InterPro" id="IPR015590">
    <property type="entry name" value="Aldehyde_DH_dom"/>
</dbReference>
<proteinExistence type="inferred from homology"/>
<reference evidence="4 5" key="1">
    <citation type="submission" date="2018-04" db="EMBL/GenBank/DDBJ databases">
        <title>Thalassorhabdus spongiae gen. nov., sp. nov., isolated from a marine sponge in South-West Iceland.</title>
        <authorList>
            <person name="Knobloch S."/>
            <person name="Daussin A."/>
            <person name="Johannsson R."/>
            <person name="Marteinsson V.T."/>
        </authorList>
    </citation>
    <scope>NUCLEOTIDE SEQUENCE [LARGE SCALE GENOMIC DNA]</scope>
    <source>
        <strain evidence="4 5">Hp12</strain>
    </source>
</reference>
<dbReference type="PANTHER" id="PTHR11699">
    <property type="entry name" value="ALDEHYDE DEHYDROGENASE-RELATED"/>
    <property type="match status" value="1"/>
</dbReference>
<dbReference type="OrthoDB" id="9812625at2"/>
<evidence type="ECO:0000256" key="2">
    <source>
        <dbReference type="ARBA" id="ARBA00023002"/>
    </source>
</evidence>
<dbReference type="InterPro" id="IPR016162">
    <property type="entry name" value="Ald_DH_N"/>
</dbReference>
<organism evidence="4 5">
    <name type="scientific">Pelagibaculum spongiae</name>
    <dbReference type="NCBI Taxonomy" id="2080658"/>
    <lineage>
        <taxon>Bacteria</taxon>
        <taxon>Pseudomonadati</taxon>
        <taxon>Pseudomonadota</taxon>
        <taxon>Gammaproteobacteria</taxon>
        <taxon>Oceanospirillales</taxon>
        <taxon>Pelagibaculum</taxon>
    </lineage>
</organism>
<name>A0A2V1GTG9_9GAMM</name>
<gene>
    <name evidence="4" type="ORF">DC094_16545</name>
</gene>
<sequence>MTHSNTFQDWKTKALKIQPLGLAYINGQYQPAISNQKFDAFSPRDGQKLAEITSCQTEDVNLAVNAARQAFKNGIWSRTSAKQRKQVLLKFADLIEQHSQELALLESLEMGMTISDSVNMNLPGAIECMRWFAELADKRYDEIAPTSPNAITRIHRVPVGVVAAIVPWNYPLMMACWKIAPALATGNSVILKPAEQSSLTAIKLGELSKLAGIPDGVFNVLPGPGHITGKALGLHMDVDAIAFTGSTDVGKLFMQYSGQSNLKRISLECGGKTPNIVLADCDNLDAAADAIVLGAFGNQGQICNAGSRLIVERSIRDQLIEKILAKAKTEKPGDPLDPQSKLGPLVDESQLSRVIGYIDVGKQQGATLLCGGERITPVDGGSYLQPAIFDQVSPEMSIAKEEIFGPVLSVITVDNIDQAIEVANNTIYGLGAAVWTINLKKMERVAAEVQAGVIWVNSHDHGDISSPVGGFKQSGFGRDKSIHAMEKYTEYKTVWINLAD</sequence>
<dbReference type="PROSITE" id="PS00070">
    <property type="entry name" value="ALDEHYDE_DEHYDR_CYS"/>
    <property type="match status" value="1"/>
</dbReference>
<keyword evidence="5" id="KW-1185">Reference proteome</keyword>
<comment type="caution">
    <text evidence="4">The sequence shown here is derived from an EMBL/GenBank/DDBJ whole genome shotgun (WGS) entry which is preliminary data.</text>
</comment>
<dbReference type="InterPro" id="IPR016161">
    <property type="entry name" value="Ald_DH/histidinol_DH"/>
</dbReference>
<dbReference type="Gene3D" id="3.40.309.10">
    <property type="entry name" value="Aldehyde Dehydrogenase, Chain A, domain 2"/>
    <property type="match status" value="1"/>
</dbReference>
<dbReference type="RefSeq" id="WP_116688231.1">
    <property type="nucleotide sequence ID" value="NZ_CAWNYD010000008.1"/>
</dbReference>
<dbReference type="CDD" id="cd07112">
    <property type="entry name" value="ALDH_GABALDH-PuuC"/>
    <property type="match status" value="1"/>
</dbReference>
<feature type="domain" description="Aldehyde dehydrogenase" evidence="3">
    <location>
        <begin position="36"/>
        <end position="494"/>
    </location>
</feature>
<dbReference type="FunFam" id="3.40.605.10:FF:000001">
    <property type="entry name" value="Aldehyde dehydrogenase 1"/>
    <property type="match status" value="1"/>
</dbReference>
<evidence type="ECO:0000256" key="1">
    <source>
        <dbReference type="ARBA" id="ARBA00009986"/>
    </source>
</evidence>
<dbReference type="GO" id="GO:0004030">
    <property type="term" value="F:aldehyde dehydrogenase [NAD(P)+] activity"/>
    <property type="evidence" value="ECO:0007669"/>
    <property type="project" value="UniProtKB-ARBA"/>
</dbReference>
<evidence type="ECO:0000313" key="4">
    <source>
        <dbReference type="EMBL" id="PVZ66310.1"/>
    </source>
</evidence>
<dbReference type="EMBL" id="QDDL01000008">
    <property type="protein sequence ID" value="PVZ66310.1"/>
    <property type="molecule type" value="Genomic_DNA"/>
</dbReference>
<dbReference type="InterPro" id="IPR016163">
    <property type="entry name" value="Ald_DH_C"/>
</dbReference>
<protein>
    <submittedName>
        <fullName evidence="4">Aldehyde dehydrogenase PuuC</fullName>
    </submittedName>
</protein>
<evidence type="ECO:0000313" key="5">
    <source>
        <dbReference type="Proteomes" id="UP000244906"/>
    </source>
</evidence>
<evidence type="ECO:0000259" key="3">
    <source>
        <dbReference type="Pfam" id="PF00171"/>
    </source>
</evidence>
<dbReference type="Gene3D" id="3.40.605.10">
    <property type="entry name" value="Aldehyde Dehydrogenase, Chain A, domain 1"/>
    <property type="match status" value="1"/>
</dbReference>
<dbReference type="SUPFAM" id="SSF53720">
    <property type="entry name" value="ALDH-like"/>
    <property type="match status" value="1"/>
</dbReference>
<dbReference type="FunFam" id="3.40.309.10:FF:000012">
    <property type="entry name" value="Betaine aldehyde dehydrogenase"/>
    <property type="match status" value="1"/>
</dbReference>
<dbReference type="Pfam" id="PF00171">
    <property type="entry name" value="Aldedh"/>
    <property type="match status" value="1"/>
</dbReference>
<dbReference type="Proteomes" id="UP000244906">
    <property type="component" value="Unassembled WGS sequence"/>
</dbReference>
<dbReference type="InterPro" id="IPR016160">
    <property type="entry name" value="Ald_DH_CS_CYS"/>
</dbReference>